<feature type="transmembrane region" description="Helical" evidence="7">
    <location>
        <begin position="373"/>
        <end position="392"/>
    </location>
</feature>
<keyword evidence="5 7" id="KW-1133">Transmembrane helix</keyword>
<evidence type="ECO:0000313" key="11">
    <source>
        <dbReference type="Proteomes" id="UP001139125"/>
    </source>
</evidence>
<evidence type="ECO:0000256" key="5">
    <source>
        <dbReference type="ARBA" id="ARBA00022989"/>
    </source>
</evidence>
<comment type="caution">
    <text evidence="10">The sequence shown here is derived from an EMBL/GenBank/DDBJ whole genome shotgun (WGS) entry which is preliminary data.</text>
</comment>
<evidence type="ECO:0000256" key="4">
    <source>
        <dbReference type="ARBA" id="ARBA00022692"/>
    </source>
</evidence>
<dbReference type="EMBL" id="JANDBC010000003">
    <property type="protein sequence ID" value="MCP9293003.1"/>
    <property type="molecule type" value="Genomic_DNA"/>
</dbReference>
<evidence type="ECO:0000313" key="10">
    <source>
        <dbReference type="EMBL" id="MCP9293003.1"/>
    </source>
</evidence>
<comment type="subcellular location">
    <subcellularLocation>
        <location evidence="1">Cell membrane</location>
        <topology evidence="1">Multi-pass membrane protein</topology>
    </subcellularLocation>
</comment>
<dbReference type="Pfam" id="PF12704">
    <property type="entry name" value="MacB_PCD"/>
    <property type="match status" value="1"/>
</dbReference>
<name>A0A9X2L5Z6_9BACT</name>
<feature type="transmembrane region" description="Helical" evidence="7">
    <location>
        <begin position="20"/>
        <end position="47"/>
    </location>
</feature>
<dbReference type="InterPro" id="IPR025857">
    <property type="entry name" value="MacB_PCD"/>
</dbReference>
<gene>
    <name evidence="10" type="ORF">NM125_15540</name>
</gene>
<keyword evidence="3" id="KW-1003">Cell membrane</keyword>
<feature type="transmembrane region" description="Helical" evidence="7">
    <location>
        <begin position="272"/>
        <end position="297"/>
    </location>
</feature>
<feature type="domain" description="MacB-like periplasmic core" evidence="9">
    <location>
        <begin position="29"/>
        <end position="243"/>
    </location>
</feature>
<evidence type="ECO:0000256" key="3">
    <source>
        <dbReference type="ARBA" id="ARBA00022475"/>
    </source>
</evidence>
<organism evidence="10 11">
    <name type="scientific">Gracilimonas sediminicola</name>
    <dbReference type="NCBI Taxonomy" id="2952158"/>
    <lineage>
        <taxon>Bacteria</taxon>
        <taxon>Pseudomonadati</taxon>
        <taxon>Balneolota</taxon>
        <taxon>Balneolia</taxon>
        <taxon>Balneolales</taxon>
        <taxon>Balneolaceae</taxon>
        <taxon>Gracilimonas</taxon>
    </lineage>
</organism>
<accession>A0A9X2L5Z6</accession>
<dbReference type="InterPro" id="IPR003838">
    <property type="entry name" value="ABC3_permease_C"/>
</dbReference>
<keyword evidence="11" id="KW-1185">Reference proteome</keyword>
<evidence type="ECO:0000259" key="8">
    <source>
        <dbReference type="Pfam" id="PF02687"/>
    </source>
</evidence>
<dbReference type="Pfam" id="PF02687">
    <property type="entry name" value="FtsX"/>
    <property type="match status" value="1"/>
</dbReference>
<feature type="transmembrane region" description="Helical" evidence="7">
    <location>
        <begin position="318"/>
        <end position="345"/>
    </location>
</feature>
<protein>
    <submittedName>
        <fullName evidence="10">FtsX-like permease family protein</fullName>
    </submittedName>
</protein>
<keyword evidence="4 7" id="KW-0812">Transmembrane</keyword>
<feature type="domain" description="ABC3 transporter permease C-terminal" evidence="8">
    <location>
        <begin position="276"/>
        <end position="400"/>
    </location>
</feature>
<dbReference type="InterPro" id="IPR051447">
    <property type="entry name" value="Lipoprotein-release_system"/>
</dbReference>
<dbReference type="AlphaFoldDB" id="A0A9X2L5Z6"/>
<dbReference type="GO" id="GO:0044874">
    <property type="term" value="P:lipoprotein localization to outer membrane"/>
    <property type="evidence" value="ECO:0007669"/>
    <property type="project" value="TreeGrafter"/>
</dbReference>
<reference evidence="10" key="1">
    <citation type="submission" date="2022-06" db="EMBL/GenBank/DDBJ databases">
        <title>Gracilimonas sp. CAU 1638 isolated from sea sediment.</title>
        <authorList>
            <person name="Kim W."/>
        </authorList>
    </citation>
    <scope>NUCLEOTIDE SEQUENCE</scope>
    <source>
        <strain evidence="10">CAU 1638</strain>
    </source>
</reference>
<evidence type="ECO:0000259" key="9">
    <source>
        <dbReference type="Pfam" id="PF12704"/>
    </source>
</evidence>
<dbReference type="Proteomes" id="UP001139125">
    <property type="component" value="Unassembled WGS sequence"/>
</dbReference>
<evidence type="ECO:0000256" key="7">
    <source>
        <dbReference type="SAM" id="Phobius"/>
    </source>
</evidence>
<dbReference type="PANTHER" id="PTHR30489">
    <property type="entry name" value="LIPOPROTEIN-RELEASING SYSTEM TRANSMEMBRANE PROTEIN LOLE"/>
    <property type="match status" value="1"/>
</dbReference>
<sequence length="408" mass="45364">MKFEWYLALRYFKGSRKSSGFLSFIKYMSITGIAVGSAGLLIALSIVHGFKSTINGKIMDFAPHITVTTFTDRPIERVDTVFAHLDQYPEIKSKQIVIQGQVMIQTRDAVTGTTLKGVDLDRPSFGVGKYISEGTYNLGQDSTGMPGIAMGAQLAQELQAEIGSVITVYTIEGIPSLINSPEIKQFRLTGIYETGIDRFDDVFAMVSRPHAQQLFKYPPNVADGIELRLQDNVDIFPFKEKLSESLTFPYYNETIYTVFGNIFAWVELQENMIPLVISGMIIVAAFNLIGAILMMVLERTRDIGVLKTIGSKSKIIRRVFLMEGLMVAGVGLIIGIGISLLFWFLQANYQIIPLSQENYYMSYAPVEPHLMDFLITAVVTLLLSAIASWFPARVAANTDPVKVISFGR</sequence>
<dbReference type="PANTHER" id="PTHR30489:SF0">
    <property type="entry name" value="LIPOPROTEIN-RELEASING SYSTEM TRANSMEMBRANE PROTEIN LOLE"/>
    <property type="match status" value="1"/>
</dbReference>
<dbReference type="RefSeq" id="WP_255135902.1">
    <property type="nucleotide sequence ID" value="NZ_JANDBC010000003.1"/>
</dbReference>
<evidence type="ECO:0000256" key="1">
    <source>
        <dbReference type="ARBA" id="ARBA00004651"/>
    </source>
</evidence>
<evidence type="ECO:0000256" key="2">
    <source>
        <dbReference type="ARBA" id="ARBA00005236"/>
    </source>
</evidence>
<comment type="similarity">
    <text evidence="2">Belongs to the ABC-4 integral membrane protein family. LolC/E subfamily.</text>
</comment>
<keyword evidence="6 7" id="KW-0472">Membrane</keyword>
<evidence type="ECO:0000256" key="6">
    <source>
        <dbReference type="ARBA" id="ARBA00023136"/>
    </source>
</evidence>
<proteinExistence type="inferred from homology"/>
<dbReference type="GO" id="GO:0098797">
    <property type="term" value="C:plasma membrane protein complex"/>
    <property type="evidence" value="ECO:0007669"/>
    <property type="project" value="TreeGrafter"/>
</dbReference>